<dbReference type="VEuPathDB" id="FungiDB:PGTG_13055"/>
<evidence type="ECO:0000313" key="3">
    <source>
        <dbReference type="EMBL" id="EFP86673.1"/>
    </source>
</evidence>
<dbReference type="InParanoid" id="E3KQU8"/>
<evidence type="ECO:0000256" key="2">
    <source>
        <dbReference type="SAM" id="SignalP"/>
    </source>
</evidence>
<dbReference type="Proteomes" id="UP000008783">
    <property type="component" value="Unassembled WGS sequence"/>
</dbReference>
<gene>
    <name evidence="3" type="ORF">PGTG_13055</name>
</gene>
<dbReference type="AlphaFoldDB" id="E3KQU8"/>
<keyword evidence="2" id="KW-0732">Signal</keyword>
<feature type="region of interest" description="Disordered" evidence="1">
    <location>
        <begin position="168"/>
        <end position="202"/>
    </location>
</feature>
<protein>
    <submittedName>
        <fullName evidence="3">Uncharacterized protein</fullName>
    </submittedName>
</protein>
<feature type="compositionally biased region" description="Polar residues" evidence="1">
    <location>
        <begin position="193"/>
        <end position="202"/>
    </location>
</feature>
<dbReference type="EMBL" id="DS178301">
    <property type="protein sequence ID" value="EFP86673.1"/>
    <property type="molecule type" value="Genomic_DNA"/>
</dbReference>
<dbReference type="KEGG" id="pgr:PGTG_13055"/>
<evidence type="ECO:0000256" key="1">
    <source>
        <dbReference type="SAM" id="MobiDB-lite"/>
    </source>
</evidence>
<name>E3KQU8_PUCGT</name>
<dbReference type="HOGENOM" id="CLU_1180707_0_0_1"/>
<feature type="signal peptide" evidence="2">
    <location>
        <begin position="1"/>
        <end position="19"/>
    </location>
</feature>
<dbReference type="RefSeq" id="XP_003331092.1">
    <property type="nucleotide sequence ID" value="XM_003331044.1"/>
</dbReference>
<organism evidence="3 4">
    <name type="scientific">Puccinia graminis f. sp. tritici (strain CRL 75-36-700-3 / race SCCL)</name>
    <name type="common">Black stem rust fungus</name>
    <dbReference type="NCBI Taxonomy" id="418459"/>
    <lineage>
        <taxon>Eukaryota</taxon>
        <taxon>Fungi</taxon>
        <taxon>Dikarya</taxon>
        <taxon>Basidiomycota</taxon>
        <taxon>Pucciniomycotina</taxon>
        <taxon>Pucciniomycetes</taxon>
        <taxon>Pucciniales</taxon>
        <taxon>Pucciniaceae</taxon>
        <taxon>Puccinia</taxon>
    </lineage>
</organism>
<feature type="compositionally biased region" description="Low complexity" evidence="1">
    <location>
        <begin position="179"/>
        <end position="192"/>
    </location>
</feature>
<feature type="chain" id="PRO_5003173621" evidence="2">
    <location>
        <begin position="20"/>
        <end position="235"/>
    </location>
</feature>
<evidence type="ECO:0000313" key="4">
    <source>
        <dbReference type="Proteomes" id="UP000008783"/>
    </source>
</evidence>
<dbReference type="GeneID" id="10540935"/>
<accession>E3KQU8</accession>
<keyword evidence="4" id="KW-1185">Reference proteome</keyword>
<sequence length="235" mass="26085">MACQAFLGAFLLLLITCNAVEVDNLNQVFDWANTDVPPSLDNILSPIAPVEPIQTSQIQTPHSSLSVAGVSPTSVSSTPFQHLHESVGQFQALLNSPCFPDTMDQLHNILHADSETQDTWEHFGINHHAMPHQDTIIPGTSWGEFVSENGIENTSRIEEQLESLYHHSGGLHDRHNGFSSQSSSLQPLPNNLDNYSNSYPHSSQDLETYQEQLDYFQNLAKMSEISQIHNPERGG</sequence>
<proteinExistence type="predicted"/>
<reference evidence="4" key="2">
    <citation type="journal article" date="2011" name="Proc. Natl. Acad. Sci. U.S.A.">
        <title>Obligate biotrophy features unraveled by the genomic analysis of rust fungi.</title>
        <authorList>
            <person name="Duplessis S."/>
            <person name="Cuomo C.A."/>
            <person name="Lin Y.-C."/>
            <person name="Aerts A."/>
            <person name="Tisserant E."/>
            <person name="Veneault-Fourrey C."/>
            <person name="Joly D.L."/>
            <person name="Hacquard S."/>
            <person name="Amselem J."/>
            <person name="Cantarel B.L."/>
            <person name="Chiu R."/>
            <person name="Coutinho P.M."/>
            <person name="Feau N."/>
            <person name="Field M."/>
            <person name="Frey P."/>
            <person name="Gelhaye E."/>
            <person name="Goldberg J."/>
            <person name="Grabherr M.G."/>
            <person name="Kodira C.D."/>
            <person name="Kohler A."/>
            <person name="Kuees U."/>
            <person name="Lindquist E.A."/>
            <person name="Lucas S.M."/>
            <person name="Mago R."/>
            <person name="Mauceli E."/>
            <person name="Morin E."/>
            <person name="Murat C."/>
            <person name="Pangilinan J.L."/>
            <person name="Park R."/>
            <person name="Pearson M."/>
            <person name="Quesneville H."/>
            <person name="Rouhier N."/>
            <person name="Sakthikumar S."/>
            <person name="Salamov A.A."/>
            <person name="Schmutz J."/>
            <person name="Selles B."/>
            <person name="Shapiro H."/>
            <person name="Tanguay P."/>
            <person name="Tuskan G.A."/>
            <person name="Henrissat B."/>
            <person name="Van de Peer Y."/>
            <person name="Rouze P."/>
            <person name="Ellis J.G."/>
            <person name="Dodds P.N."/>
            <person name="Schein J.E."/>
            <person name="Zhong S."/>
            <person name="Hamelin R.C."/>
            <person name="Grigoriev I.V."/>
            <person name="Szabo L.J."/>
            <person name="Martin F."/>
        </authorList>
    </citation>
    <scope>NUCLEOTIDE SEQUENCE [LARGE SCALE GENOMIC DNA]</scope>
    <source>
        <strain evidence="4">CRL 75-36-700-3 / race SCCL</strain>
    </source>
</reference>
<reference key="1">
    <citation type="submission" date="2007-01" db="EMBL/GenBank/DDBJ databases">
        <title>The Genome Sequence of Puccinia graminis f. sp. tritici Strain CRL 75-36-700-3.</title>
        <authorList>
            <consortium name="The Broad Institute Genome Sequencing Platform"/>
            <person name="Birren B."/>
            <person name="Lander E."/>
            <person name="Galagan J."/>
            <person name="Nusbaum C."/>
            <person name="Devon K."/>
            <person name="Cuomo C."/>
            <person name="Jaffe D."/>
            <person name="Butler J."/>
            <person name="Alvarez P."/>
            <person name="Gnerre S."/>
            <person name="Grabherr M."/>
            <person name="Mauceli E."/>
            <person name="Brockman W."/>
            <person name="Young S."/>
            <person name="LaButti K."/>
            <person name="Sykes S."/>
            <person name="DeCaprio D."/>
            <person name="Crawford M."/>
            <person name="Koehrsen M."/>
            <person name="Engels R."/>
            <person name="Montgomery P."/>
            <person name="Pearson M."/>
            <person name="Howarth C."/>
            <person name="Larson L."/>
            <person name="White J."/>
            <person name="Zeng Q."/>
            <person name="Kodira C."/>
            <person name="Yandava C."/>
            <person name="Alvarado L."/>
            <person name="O'Leary S."/>
            <person name="Szabo L."/>
            <person name="Dean R."/>
            <person name="Schein J."/>
        </authorList>
    </citation>
    <scope>NUCLEOTIDE SEQUENCE</scope>
    <source>
        <strain>CRL 75-36-700-3</strain>
    </source>
</reference>